<dbReference type="PANTHER" id="PTHR36454:SF1">
    <property type="entry name" value="DUF1015 DOMAIN-CONTAINING PROTEIN"/>
    <property type="match status" value="1"/>
</dbReference>
<protein>
    <recommendedName>
        <fullName evidence="5">DUF1015 domain-containing protein</fullName>
    </recommendedName>
</protein>
<evidence type="ECO:0000313" key="4">
    <source>
        <dbReference type="Proteomes" id="UP000238701"/>
    </source>
</evidence>
<dbReference type="OrthoDB" id="9781616at2"/>
<sequence length="433" mass="48170">MADLHPFRALRYDLRRVTATQVVTQPYDKITPAMQDAYYAASPYNLVRIILGRHQPSDDAAHNVYTRAAACSRDWRARGILLPDSLPSFYVYSQAFIAPSGNRFERRGFIGLGRVEDYSAKVVFRHEQTLAKPKADRLDLLRATRVHYEQLFLLYEDSGQIDSLLAPSTQTAPTIDVADEYGVAHRVWQISDPGVIASVQEKMRDKKLVIADGHHRYETGLSFRDECRAASTRPDPQAPHEYVMMTFVNMNDPGLLILPTHRVVHSLASFSVDDFVNSSRALLAVEEIDPALEGTGATALLRERGRAGTALVAVTASRAFLLHSPKAATAQFLSGLSARQQSLDVVQLHKCLLEGVLKLSEESIRNQQNISYLREASEALAQVRNGKANIAFLMNPCRVQQVRDVAFAGEVMPQKTTDFYPKLLSGLAAYALD</sequence>
<evidence type="ECO:0000313" key="3">
    <source>
        <dbReference type="EMBL" id="SPF43170.1"/>
    </source>
</evidence>
<dbReference type="PANTHER" id="PTHR36454">
    <property type="entry name" value="LMO2823 PROTEIN"/>
    <property type="match status" value="1"/>
</dbReference>
<organism evidence="3 4">
    <name type="scientific">Candidatus Sulfotelmatobacter kueseliae</name>
    <dbReference type="NCBI Taxonomy" id="2042962"/>
    <lineage>
        <taxon>Bacteria</taxon>
        <taxon>Pseudomonadati</taxon>
        <taxon>Acidobacteriota</taxon>
        <taxon>Terriglobia</taxon>
        <taxon>Terriglobales</taxon>
        <taxon>Candidatus Korobacteraceae</taxon>
        <taxon>Candidatus Sulfotelmatobacter</taxon>
    </lineage>
</organism>
<gene>
    <name evidence="3" type="ORF">SBA1_480040</name>
</gene>
<dbReference type="InterPro" id="IPR008323">
    <property type="entry name" value="UCP033563"/>
</dbReference>
<keyword evidence="2" id="KW-0067">ATP-binding</keyword>
<dbReference type="PIRSF" id="PIRSF033563">
    <property type="entry name" value="UCP033563"/>
    <property type="match status" value="1"/>
</dbReference>
<accession>A0A2U3KU96</accession>
<dbReference type="GO" id="GO:0005524">
    <property type="term" value="F:ATP binding"/>
    <property type="evidence" value="ECO:0007669"/>
    <property type="project" value="UniProtKB-KW"/>
</dbReference>
<evidence type="ECO:0008006" key="5">
    <source>
        <dbReference type="Google" id="ProtNLM"/>
    </source>
</evidence>
<evidence type="ECO:0000256" key="2">
    <source>
        <dbReference type="ARBA" id="ARBA00022840"/>
    </source>
</evidence>
<name>A0A2U3KU96_9BACT</name>
<dbReference type="EMBL" id="OMOD01000142">
    <property type="protein sequence ID" value="SPF43170.1"/>
    <property type="molecule type" value="Genomic_DNA"/>
</dbReference>
<proteinExistence type="predicted"/>
<dbReference type="AlphaFoldDB" id="A0A2U3KU96"/>
<dbReference type="Proteomes" id="UP000238701">
    <property type="component" value="Unassembled WGS sequence"/>
</dbReference>
<dbReference type="Gene3D" id="3.30.1760.10">
    <property type="entry name" value="Conserved hypothetical protein from pyrococcus furiosus pfu- 392566-001, domain 2"/>
    <property type="match status" value="1"/>
</dbReference>
<reference evidence="4" key="1">
    <citation type="submission" date="2018-02" db="EMBL/GenBank/DDBJ databases">
        <authorList>
            <person name="Hausmann B."/>
        </authorList>
    </citation>
    <scope>NUCLEOTIDE SEQUENCE [LARGE SCALE GENOMIC DNA]</scope>
    <source>
        <strain evidence="4">Peat soil MAG SbA1</strain>
    </source>
</reference>
<keyword evidence="1" id="KW-0547">Nucleotide-binding</keyword>
<dbReference type="InterPro" id="IPR023098">
    <property type="entry name" value="SerK/SbnI_C"/>
</dbReference>
<evidence type="ECO:0000256" key="1">
    <source>
        <dbReference type="ARBA" id="ARBA00022741"/>
    </source>
</evidence>
<dbReference type="Pfam" id="PF06245">
    <property type="entry name" value="DUF1015"/>
    <property type="match status" value="1"/>
</dbReference>